<keyword evidence="7 15" id="KW-0067">ATP-binding</keyword>
<dbReference type="InterPro" id="IPR000212">
    <property type="entry name" value="DNA_helicase_UvrD/REP"/>
</dbReference>
<accession>A0ABN6D1P4</accession>
<dbReference type="InterPro" id="IPR038726">
    <property type="entry name" value="PDDEXK_AddAB-type"/>
</dbReference>
<organism evidence="18 19">
    <name type="scientific">Thiomicrorhabdus immobilis</name>
    <dbReference type="NCBI Taxonomy" id="2791037"/>
    <lineage>
        <taxon>Bacteria</taxon>
        <taxon>Pseudomonadati</taxon>
        <taxon>Pseudomonadota</taxon>
        <taxon>Gammaproteobacteria</taxon>
        <taxon>Thiotrichales</taxon>
        <taxon>Piscirickettsiaceae</taxon>
        <taxon>Thiomicrorhabdus</taxon>
    </lineage>
</organism>
<keyword evidence="6" id="KW-0269">Exonuclease</keyword>
<dbReference type="Pfam" id="PF12705">
    <property type="entry name" value="PDDEXK_1"/>
    <property type="match status" value="1"/>
</dbReference>
<dbReference type="PANTHER" id="PTHR11070">
    <property type="entry name" value="UVRD / RECB / PCRA DNA HELICASE FAMILY MEMBER"/>
    <property type="match status" value="1"/>
</dbReference>
<evidence type="ECO:0000256" key="5">
    <source>
        <dbReference type="ARBA" id="ARBA00022806"/>
    </source>
</evidence>
<keyword evidence="1" id="KW-0540">Nuclease</keyword>
<dbReference type="InterPro" id="IPR014017">
    <property type="entry name" value="DNA_helicase_UvrD-like_C"/>
</dbReference>
<keyword evidence="5 15" id="KW-0347">Helicase</keyword>
<dbReference type="InterPro" id="IPR014016">
    <property type="entry name" value="UvrD-like_ATP-bd"/>
</dbReference>
<keyword evidence="19" id="KW-1185">Reference proteome</keyword>
<keyword evidence="8" id="KW-0238">DNA-binding</keyword>
<evidence type="ECO:0000256" key="7">
    <source>
        <dbReference type="ARBA" id="ARBA00022840"/>
    </source>
</evidence>
<keyword evidence="2 15" id="KW-0547">Nucleotide-binding</keyword>
<dbReference type="Pfam" id="PF13361">
    <property type="entry name" value="UvrD_C"/>
    <property type="match status" value="1"/>
</dbReference>
<evidence type="ECO:0000256" key="13">
    <source>
        <dbReference type="ARBA" id="ARBA00034923"/>
    </source>
</evidence>
<dbReference type="SUPFAM" id="SSF52540">
    <property type="entry name" value="P-loop containing nucleoside triphosphate hydrolases"/>
    <property type="match status" value="1"/>
</dbReference>
<keyword evidence="10" id="KW-0413">Isomerase</keyword>
<evidence type="ECO:0000256" key="14">
    <source>
        <dbReference type="ARBA" id="ARBA00048988"/>
    </source>
</evidence>
<feature type="binding site" evidence="15">
    <location>
        <begin position="66"/>
        <end position="73"/>
    </location>
    <ligand>
        <name>ATP</name>
        <dbReference type="ChEBI" id="CHEBI:30616"/>
    </ligand>
</feature>
<proteinExistence type="predicted"/>
<evidence type="ECO:0000256" key="4">
    <source>
        <dbReference type="ARBA" id="ARBA00022801"/>
    </source>
</evidence>
<evidence type="ECO:0000259" key="17">
    <source>
        <dbReference type="PROSITE" id="PS51217"/>
    </source>
</evidence>
<name>A0ABN6D1P4_9GAMM</name>
<evidence type="ECO:0000256" key="3">
    <source>
        <dbReference type="ARBA" id="ARBA00022763"/>
    </source>
</evidence>
<evidence type="ECO:0000256" key="9">
    <source>
        <dbReference type="ARBA" id="ARBA00023204"/>
    </source>
</evidence>
<evidence type="ECO:0000256" key="2">
    <source>
        <dbReference type="ARBA" id="ARBA00022741"/>
    </source>
</evidence>
<keyword evidence="4 15" id="KW-0378">Hydrolase</keyword>
<dbReference type="PROSITE" id="PS51217">
    <property type="entry name" value="UVRD_HELICASE_CTER"/>
    <property type="match status" value="1"/>
</dbReference>
<comment type="catalytic activity">
    <reaction evidence="14">
        <text>ATP + H2O = ADP + phosphate + H(+)</text>
        <dbReference type="Rhea" id="RHEA:13065"/>
        <dbReference type="ChEBI" id="CHEBI:15377"/>
        <dbReference type="ChEBI" id="CHEBI:15378"/>
        <dbReference type="ChEBI" id="CHEBI:30616"/>
        <dbReference type="ChEBI" id="CHEBI:43474"/>
        <dbReference type="ChEBI" id="CHEBI:456216"/>
        <dbReference type="EC" id="5.6.2.4"/>
    </reaction>
</comment>
<dbReference type="PROSITE" id="PS51198">
    <property type="entry name" value="UVRD_HELICASE_ATP_BIND"/>
    <property type="match status" value="1"/>
</dbReference>
<evidence type="ECO:0000256" key="15">
    <source>
        <dbReference type="PROSITE-ProRule" id="PRU00560"/>
    </source>
</evidence>
<protein>
    <recommendedName>
        <fullName evidence="12">DNA 3'-5' helicase</fullName>
        <ecNumber evidence="12">5.6.2.4</ecNumber>
    </recommendedName>
    <alternativeName>
        <fullName evidence="13">DNA 3'-5' helicase II</fullName>
    </alternativeName>
</protein>
<feature type="domain" description="UvrD-like helicase ATP-binding" evidence="16">
    <location>
        <begin position="45"/>
        <end position="529"/>
    </location>
</feature>
<keyword evidence="3" id="KW-0227">DNA damage</keyword>
<evidence type="ECO:0000256" key="10">
    <source>
        <dbReference type="ARBA" id="ARBA00023235"/>
    </source>
</evidence>
<evidence type="ECO:0000259" key="16">
    <source>
        <dbReference type="PROSITE" id="PS51198"/>
    </source>
</evidence>
<evidence type="ECO:0000256" key="12">
    <source>
        <dbReference type="ARBA" id="ARBA00034808"/>
    </source>
</evidence>
<sequence>MSPTMQQGSLFSIADSANQPGLVESHAGMNNHFLEQHFGLQADETLPDGLARFQGVYPHHSFIVQAPAGSGKTSLLAQRFLALLSQVNSPEQIVAMTFTKKAAAEMRERIVEALMLGEKPLADNANLVESNTWKLARKALQRDQEQGWSLLKNPNRLRIKTIDGLNSYLVGQMPLLSKMGGQSQLLQDATPAYQEAVRQVLKMPQLEEPVGRLLRLVNGRFGRAESLLMNMLAKRDQWMRTLIQYQGEAAREVLEQALQEIVNKVLAEQLGALYYLKPAFEEVCSIAEYAVQNDQPQLAILCGAWPIAEDTSETEKWRVLADWLLTNQNEVRKTVTKNNGFPAGKGEAKEQKDRFLAVLEQVRVAAASHSEVLPGLVTLKNLPQPDYTDEQWQDLQWLIQLLTLSAGFLKLVFQQTGQADYIEIAQAASQALGSELEPTDLAQQLDYQIQHLLVDEFQDTSSEQYKLLKQLIAGWQPDDGRTLFLVGDPMQSIYRFREAEVGNFLEAWQGQLGSVRLKQLNLQVNFRSTAGVVNWVNDAFKQILPGQDDKETGAVSYSDSTAFSNDNNLAVSTHWALNQSPAEEAQQILAVIQQRLAELAAEQKASDVKAKIKKIAILGRTRSSLMGIAQLLKQQNIGFRAVDLENLADRQEVQDVLALSRALLHLADKAAWIALLRSPLIGLDLKDIYLLIGEQPFNTVWHALHYCECKAKNRDDEEQKNCRKPCCVSSFEKLSDVGETRFSRALPILENAVKRLGSLSFADLVRETWLQLDGPQSVENRLALENVDVFCQTLANSETEILDIKQLEKQMETLFARPDSDPDSQRIELMTMHKSKGLEFDTVILPGLGKKPRSDDAELVSWFQFLAQNGEEQLVIAPLDRKGQATSSLRTLLKGFEAEKQRYELGRLLYVAATRAKNRLHLFAQVNYKPTEKQIEKDDCKVTPTKDSLLESMWPYVQKEFDELAKAYDPQDSGGEETEMPWPKVSRLPMQRQGFASFSPPPLFTVPSPVAKAKPGQITLDNEFDQSATDNGQSNPPGLVFSQQNALLNTTVGNLVHAIFEQIVLDGIETWDESKLQERWPIYELWLLQQGLPESELPEALSRVKQSIFNGLNNSTVRWALQNTLAHSAVEYPLTSIEEEGVANHIVDRTFVDDEGVRWIVDYKTSVSDDKDSRTFIQRQVEKYQPQLQRYGQLFEQIESRPQKWVLYFSYLDIWHELN</sequence>
<dbReference type="Proteomes" id="UP001054820">
    <property type="component" value="Chromosome"/>
</dbReference>
<keyword evidence="9" id="KW-0234">DNA repair</keyword>
<dbReference type="Gene3D" id="3.90.320.10">
    <property type="match status" value="1"/>
</dbReference>
<dbReference type="Pfam" id="PF00580">
    <property type="entry name" value="UvrD-helicase"/>
    <property type="match status" value="1"/>
</dbReference>
<dbReference type="SUPFAM" id="SSF52980">
    <property type="entry name" value="Restriction endonuclease-like"/>
    <property type="match status" value="1"/>
</dbReference>
<evidence type="ECO:0000256" key="11">
    <source>
        <dbReference type="ARBA" id="ARBA00034617"/>
    </source>
</evidence>
<feature type="domain" description="UvrD-like helicase C-terminal" evidence="17">
    <location>
        <begin position="541"/>
        <end position="837"/>
    </location>
</feature>
<comment type="catalytic activity">
    <reaction evidence="11">
        <text>Couples ATP hydrolysis with the unwinding of duplex DNA by translocating in the 3'-5' direction.</text>
        <dbReference type="EC" id="5.6.2.4"/>
    </reaction>
</comment>
<dbReference type="GO" id="GO:0004386">
    <property type="term" value="F:helicase activity"/>
    <property type="evidence" value="ECO:0007669"/>
    <property type="project" value="UniProtKB-KW"/>
</dbReference>
<evidence type="ECO:0000256" key="8">
    <source>
        <dbReference type="ARBA" id="ARBA00023125"/>
    </source>
</evidence>
<dbReference type="InterPro" id="IPR011604">
    <property type="entry name" value="PDDEXK-like_dom_sf"/>
</dbReference>
<dbReference type="EMBL" id="AP024202">
    <property type="protein sequence ID" value="BCN93889.1"/>
    <property type="molecule type" value="Genomic_DNA"/>
</dbReference>
<evidence type="ECO:0000256" key="1">
    <source>
        <dbReference type="ARBA" id="ARBA00022722"/>
    </source>
</evidence>
<reference evidence="18" key="1">
    <citation type="journal article" date="2022" name="Arch. Microbiol.">
        <title>Thiomicrorhabdus immobilis sp. nov., a mesophilic sulfur-oxidizing bacterium isolated from sediment of a brackish lake in northern Japan.</title>
        <authorList>
            <person name="Kojima H."/>
            <person name="Mochizuki J."/>
            <person name="Kanda M."/>
            <person name="Watanabe T."/>
            <person name="Fukui M."/>
        </authorList>
    </citation>
    <scope>NUCLEOTIDE SEQUENCE</scope>
    <source>
        <strain evidence="18">Am19</strain>
    </source>
</reference>
<dbReference type="InterPro" id="IPR027417">
    <property type="entry name" value="P-loop_NTPase"/>
</dbReference>
<dbReference type="Gene3D" id="3.40.50.300">
    <property type="entry name" value="P-loop containing nucleotide triphosphate hydrolases"/>
    <property type="match status" value="4"/>
</dbReference>
<dbReference type="PANTHER" id="PTHR11070:SF2">
    <property type="entry name" value="ATP-DEPENDENT DNA HELICASE SRS2"/>
    <property type="match status" value="1"/>
</dbReference>
<dbReference type="RefSeq" id="WP_237261358.1">
    <property type="nucleotide sequence ID" value="NZ_AP024202.1"/>
</dbReference>
<gene>
    <name evidence="18" type="ORF">THMIRHAM_16740</name>
</gene>
<evidence type="ECO:0000313" key="19">
    <source>
        <dbReference type="Proteomes" id="UP001054820"/>
    </source>
</evidence>
<evidence type="ECO:0000256" key="6">
    <source>
        <dbReference type="ARBA" id="ARBA00022839"/>
    </source>
</evidence>
<evidence type="ECO:0000313" key="18">
    <source>
        <dbReference type="EMBL" id="BCN93889.1"/>
    </source>
</evidence>
<dbReference type="EC" id="5.6.2.4" evidence="12"/>
<dbReference type="InterPro" id="IPR011335">
    <property type="entry name" value="Restrct_endonuc-II-like"/>
</dbReference>